<dbReference type="EMBL" id="BQFW01000005">
    <property type="protein sequence ID" value="GJJ71317.1"/>
    <property type="molecule type" value="Genomic_DNA"/>
</dbReference>
<organism evidence="4 5">
    <name type="scientific">Entomortierella parvispora</name>
    <dbReference type="NCBI Taxonomy" id="205924"/>
    <lineage>
        <taxon>Eukaryota</taxon>
        <taxon>Fungi</taxon>
        <taxon>Fungi incertae sedis</taxon>
        <taxon>Mucoromycota</taxon>
        <taxon>Mortierellomycotina</taxon>
        <taxon>Mortierellomycetes</taxon>
        <taxon>Mortierellales</taxon>
        <taxon>Mortierellaceae</taxon>
        <taxon>Entomortierella</taxon>
    </lineage>
</organism>
<dbReference type="Gene3D" id="2.60.120.920">
    <property type="match status" value="1"/>
</dbReference>
<feature type="region of interest" description="Disordered" evidence="1">
    <location>
        <begin position="1"/>
        <end position="118"/>
    </location>
</feature>
<dbReference type="InterPro" id="IPR035782">
    <property type="entry name" value="SPRY_RanBP9/10"/>
</dbReference>
<dbReference type="CDD" id="cd12909">
    <property type="entry name" value="SPRY_RanBP9_10"/>
    <property type="match status" value="1"/>
</dbReference>
<dbReference type="Proteomes" id="UP000827284">
    <property type="component" value="Unassembled WGS sequence"/>
</dbReference>
<feature type="compositionally biased region" description="Low complexity" evidence="1">
    <location>
        <begin position="733"/>
        <end position="746"/>
    </location>
</feature>
<feature type="region of interest" description="Disordered" evidence="1">
    <location>
        <begin position="725"/>
        <end position="787"/>
    </location>
</feature>
<dbReference type="SMART" id="SM00668">
    <property type="entry name" value="CTLH"/>
    <property type="match status" value="1"/>
</dbReference>
<feature type="compositionally biased region" description="Basic residues" evidence="1">
    <location>
        <begin position="1"/>
        <end position="10"/>
    </location>
</feature>
<evidence type="ECO:0000313" key="5">
    <source>
        <dbReference type="Proteomes" id="UP000827284"/>
    </source>
</evidence>
<feature type="compositionally biased region" description="Polar residues" evidence="1">
    <location>
        <begin position="531"/>
        <end position="540"/>
    </location>
</feature>
<evidence type="ECO:0000256" key="1">
    <source>
        <dbReference type="SAM" id="MobiDB-lite"/>
    </source>
</evidence>
<feature type="region of interest" description="Disordered" evidence="1">
    <location>
        <begin position="223"/>
        <end position="314"/>
    </location>
</feature>
<dbReference type="PROSITE" id="PS50897">
    <property type="entry name" value="CTLH"/>
    <property type="match status" value="1"/>
</dbReference>
<dbReference type="PANTHER" id="PTHR12864">
    <property type="entry name" value="RAN BINDING PROTEIN 9-RELATED"/>
    <property type="match status" value="1"/>
</dbReference>
<feature type="domain" description="CTLH" evidence="3">
    <location>
        <begin position="566"/>
        <end position="623"/>
    </location>
</feature>
<keyword evidence="5" id="KW-1185">Reference proteome</keyword>
<dbReference type="Pfam" id="PF00622">
    <property type="entry name" value="SPRY"/>
    <property type="match status" value="1"/>
</dbReference>
<feature type="domain" description="B30.2/SPRY" evidence="2">
    <location>
        <begin position="285"/>
        <end position="472"/>
    </location>
</feature>
<dbReference type="AlphaFoldDB" id="A0A9P3LUT5"/>
<dbReference type="OrthoDB" id="25503at2759"/>
<dbReference type="Pfam" id="PF10607">
    <property type="entry name" value="CTLH"/>
    <property type="match status" value="1"/>
</dbReference>
<feature type="compositionally biased region" description="Polar residues" evidence="1">
    <location>
        <begin position="63"/>
        <end position="99"/>
    </location>
</feature>
<protein>
    <submittedName>
        <fullName evidence="4">Ran-binding protein 9/10</fullName>
    </submittedName>
</protein>
<feature type="compositionally biased region" description="Low complexity" evidence="1">
    <location>
        <begin position="47"/>
        <end position="62"/>
    </location>
</feature>
<dbReference type="InterPro" id="IPR050618">
    <property type="entry name" value="Ubq-SigPath_Reg"/>
</dbReference>
<dbReference type="InterPro" id="IPR013320">
    <property type="entry name" value="ConA-like_dom_sf"/>
</dbReference>
<name>A0A9P3LUT5_9FUNG</name>
<evidence type="ECO:0000313" key="4">
    <source>
        <dbReference type="EMBL" id="GJJ71317.1"/>
    </source>
</evidence>
<sequence>MSHRERRRSGRPSPEETHPGLRVQDEDEELSDADTHPRSPRTPIVRPANPTPSSSASNSTSTLETTADVTMSSSPSPTPQDTIGASGDRTSATDSASTVTGQSHASASTSSGGTTAASVTPLWPSASDLAQSALSTVSPVRHYPQLHLRSARQQQNVNHPRLPLPDREDSVSRPRSITFGTLKKASLGGSGASSSTTGASGKKSRMAVLPSYLRQTTFIQHFQPEGVQPDLNISSSGRESTKRRRLSGRRRHADMDQYEDSGSDSSGASSDSSSGSEAGFSSPENESGTSTPMPDHKPLRYQLPSRWSSTDKTDKTDLLEDDLQVFYTGPGKEDRDASAIRANRSIPPQCGVYYYEVHIKSKGQSGYIGVGVCNSTVALDRLPGWEPQSWGYHGDDGNSFGGCGNGRPFGPVFTTGDTVGCGVNFRDMSLFYTKNGTYLGVAFRDLKGTLYPTVGMRTTGEILEANFGQREFVFDIERHVKEEKMEAWQSLENTLQKAMAENNQVSTLSQSLGQLVLSYMIHHGYSESARQFSNDLSPSQGDKKKGSSNGHIGLSNGADCSAAVLDAERRKVIRTSIMTGDIDKALELLEMHYPGILTSNEDLLLQLRCRKFVEMVSSASSPLRALDNQQRKSNIGNGKKKAADTADVEMKGKNGDAMDVDMENSKPQKAEVSWDDELEGLGLLKDAIRYGQFLQEQYRTNRRQSVQDMLIDAFSVLAYADPPESTSAAMETGSKSNGSSGRSSSESQRHASRTPQHTHHNHNHNHNHHPHKQSHHHHSHHSAKPISRERVATTVNTAILVSQNLPKTAPLETVFRQATVGLSELTRQGCGEAAFFDLEHDCFE</sequence>
<feature type="compositionally biased region" description="Low complexity" evidence="1">
    <location>
        <begin position="263"/>
        <end position="282"/>
    </location>
</feature>
<feature type="region of interest" description="Disordered" evidence="1">
    <location>
        <begin position="531"/>
        <end position="553"/>
    </location>
</feature>
<evidence type="ECO:0000259" key="2">
    <source>
        <dbReference type="PROSITE" id="PS50188"/>
    </source>
</evidence>
<gene>
    <name evidence="4" type="ORF">EMPS_03667</name>
</gene>
<dbReference type="PROSITE" id="PS50188">
    <property type="entry name" value="B302_SPRY"/>
    <property type="match status" value="1"/>
</dbReference>
<feature type="compositionally biased region" description="Low complexity" evidence="1">
    <location>
        <begin position="100"/>
        <end position="118"/>
    </location>
</feature>
<dbReference type="InterPro" id="IPR024964">
    <property type="entry name" value="CTLH/CRA"/>
</dbReference>
<feature type="compositionally biased region" description="Low complexity" evidence="1">
    <location>
        <begin position="182"/>
        <end position="201"/>
    </location>
</feature>
<reference evidence="4" key="2">
    <citation type="journal article" date="2022" name="Microbiol. Resour. Announc.">
        <title>Whole-Genome Sequence of Entomortierella parvispora E1425, a Mucoromycotan Fungus Associated with Burkholderiaceae-Related Endosymbiotic Bacteria.</title>
        <authorList>
            <person name="Herlambang A."/>
            <person name="Guo Y."/>
            <person name="Takashima Y."/>
            <person name="Narisawa K."/>
            <person name="Ohta H."/>
            <person name="Nishizawa T."/>
        </authorList>
    </citation>
    <scope>NUCLEOTIDE SEQUENCE</scope>
    <source>
        <strain evidence="4">E1425</strain>
    </source>
</reference>
<feature type="region of interest" description="Disordered" evidence="1">
    <location>
        <begin position="652"/>
        <end position="671"/>
    </location>
</feature>
<dbReference type="InterPro" id="IPR003877">
    <property type="entry name" value="SPRY_dom"/>
</dbReference>
<dbReference type="InterPro" id="IPR001870">
    <property type="entry name" value="B30.2/SPRY"/>
</dbReference>
<dbReference type="InterPro" id="IPR043136">
    <property type="entry name" value="B30.2/SPRY_sf"/>
</dbReference>
<dbReference type="SMART" id="SM00449">
    <property type="entry name" value="SPRY"/>
    <property type="match status" value="1"/>
</dbReference>
<dbReference type="InterPro" id="IPR006594">
    <property type="entry name" value="LisH"/>
</dbReference>
<dbReference type="InterPro" id="IPR006595">
    <property type="entry name" value="CTLH_C"/>
</dbReference>
<dbReference type="PROSITE" id="PS50896">
    <property type="entry name" value="LISH"/>
    <property type="match status" value="1"/>
</dbReference>
<evidence type="ECO:0000259" key="3">
    <source>
        <dbReference type="PROSITE" id="PS50897"/>
    </source>
</evidence>
<proteinExistence type="predicted"/>
<feature type="compositionally biased region" description="Basic residues" evidence="1">
    <location>
        <begin position="241"/>
        <end position="252"/>
    </location>
</feature>
<reference evidence="4" key="1">
    <citation type="submission" date="2021-11" db="EMBL/GenBank/DDBJ databases">
        <authorList>
            <person name="Herlambang A."/>
            <person name="Guo Y."/>
            <person name="Takashima Y."/>
            <person name="Nishizawa T."/>
        </authorList>
    </citation>
    <scope>NUCLEOTIDE SEQUENCE</scope>
    <source>
        <strain evidence="4">E1425</strain>
    </source>
</reference>
<feature type="region of interest" description="Disordered" evidence="1">
    <location>
        <begin position="151"/>
        <end position="204"/>
    </location>
</feature>
<accession>A0A9P3LUT5</accession>
<feature type="compositionally biased region" description="Basic residues" evidence="1">
    <location>
        <begin position="750"/>
        <end position="783"/>
    </location>
</feature>
<dbReference type="SUPFAM" id="SSF49899">
    <property type="entry name" value="Concanavalin A-like lectins/glucanases"/>
    <property type="match status" value="1"/>
</dbReference>
<comment type="caution">
    <text evidence="4">The sequence shown here is derived from an EMBL/GenBank/DDBJ whole genome shotgun (WGS) entry which is preliminary data.</text>
</comment>
<feature type="compositionally biased region" description="Polar residues" evidence="1">
    <location>
        <begin position="283"/>
        <end position="292"/>
    </location>
</feature>